<evidence type="ECO:0000313" key="4">
    <source>
        <dbReference type="EMBL" id="MEN9063052.1"/>
    </source>
</evidence>
<gene>
    <name evidence="4" type="ORF">ABFB10_20795</name>
</gene>
<dbReference type="InterPro" id="IPR029045">
    <property type="entry name" value="ClpP/crotonase-like_dom_sf"/>
</dbReference>
<dbReference type="SUPFAM" id="SSF52096">
    <property type="entry name" value="ClpP/crotonase"/>
    <property type="match status" value="1"/>
</dbReference>
<dbReference type="Gene3D" id="3.90.226.10">
    <property type="entry name" value="2-enoyl-CoA Hydratase, Chain A, domain 1"/>
    <property type="match status" value="1"/>
</dbReference>
<comment type="caution">
    <text evidence="4">The sequence shown here is derived from an EMBL/GenBank/DDBJ whole genome shotgun (WGS) entry which is preliminary data.</text>
</comment>
<dbReference type="Proteomes" id="UP001428774">
    <property type="component" value="Unassembled WGS sequence"/>
</dbReference>
<dbReference type="AlphaFoldDB" id="A0AAW9SK67"/>
<dbReference type="GO" id="GO:0006635">
    <property type="term" value="P:fatty acid beta-oxidation"/>
    <property type="evidence" value="ECO:0007669"/>
    <property type="project" value="TreeGrafter"/>
</dbReference>
<evidence type="ECO:0000256" key="3">
    <source>
        <dbReference type="RuleBase" id="RU003707"/>
    </source>
</evidence>
<dbReference type="EMBL" id="JBDNCH010000004">
    <property type="protein sequence ID" value="MEN9063052.1"/>
    <property type="molecule type" value="Genomic_DNA"/>
</dbReference>
<organism evidence="4 5">
    <name type="scientific">Ponticoccus litoralis</name>
    <dbReference type="NCBI Taxonomy" id="422297"/>
    <lineage>
        <taxon>Bacteria</taxon>
        <taxon>Pseudomonadati</taxon>
        <taxon>Pseudomonadota</taxon>
        <taxon>Alphaproteobacteria</taxon>
        <taxon>Rhodobacterales</taxon>
        <taxon>Roseobacteraceae</taxon>
        <taxon>Ponticoccus</taxon>
    </lineage>
</organism>
<sequence length="271" mass="29571">MTDGIVTTQRFGNVLEVTLNRPPVNAINRETSRAVYAAFKELQDDPTLRVGILTGAGDRVFSAGWDLKEVADPAFDPLLDADPELGHGPGGFGGITEFHDLEKPVIAALNGATLGGGFEIALACDVIFAADHTYFQLPEMQRGFLPDGGAIQRLPRRLPYNVAVELMLSGRRMDATEAQRWGLVHQVVNSVELLETVRAYAQELSKGAPLAMRAMKEVLRHIEMLPVEDAMAKTKPGKSGLPTYEKMYASDDFTEGSVAFAEKREPNWTGV</sequence>
<proteinExistence type="inferred from homology"/>
<dbReference type="CDD" id="cd06558">
    <property type="entry name" value="crotonase-like"/>
    <property type="match status" value="1"/>
</dbReference>
<dbReference type="InterPro" id="IPR018376">
    <property type="entry name" value="Enoyl-CoA_hyd/isom_CS"/>
</dbReference>
<dbReference type="Pfam" id="PF00378">
    <property type="entry name" value="ECH_1"/>
    <property type="match status" value="1"/>
</dbReference>
<keyword evidence="2" id="KW-0456">Lyase</keyword>
<protein>
    <submittedName>
        <fullName evidence="4">Enoyl-CoA hydratase-related protein</fullName>
    </submittedName>
</protein>
<dbReference type="FunFam" id="3.90.226.10:FF:000009">
    <property type="entry name" value="Carnitinyl-CoA dehydratase"/>
    <property type="match status" value="1"/>
</dbReference>
<comment type="similarity">
    <text evidence="1 3">Belongs to the enoyl-CoA hydratase/isomerase family.</text>
</comment>
<dbReference type="PANTHER" id="PTHR11941">
    <property type="entry name" value="ENOYL-COA HYDRATASE-RELATED"/>
    <property type="match status" value="1"/>
</dbReference>
<dbReference type="InterPro" id="IPR014748">
    <property type="entry name" value="Enoyl-CoA_hydra_C"/>
</dbReference>
<dbReference type="Gene3D" id="1.10.12.10">
    <property type="entry name" value="Lyase 2-enoyl-coa Hydratase, Chain A, domain 2"/>
    <property type="match status" value="1"/>
</dbReference>
<reference evidence="4 5" key="1">
    <citation type="submission" date="2024-05" db="EMBL/GenBank/DDBJ databases">
        <title>Genome sequence of Ponticoccus litoralis KCCM 90028.</title>
        <authorList>
            <person name="Kim J.M."/>
            <person name="Lee J.K."/>
            <person name="Choi B.J."/>
            <person name="Bayburt H."/>
            <person name="Baek J.H."/>
            <person name="Jeon C.O."/>
        </authorList>
    </citation>
    <scope>NUCLEOTIDE SEQUENCE [LARGE SCALE GENOMIC DNA]</scope>
    <source>
        <strain evidence="4 5">KCCM 90028</strain>
    </source>
</reference>
<accession>A0AAW9SK67</accession>
<keyword evidence="5" id="KW-1185">Reference proteome</keyword>
<evidence type="ECO:0000256" key="2">
    <source>
        <dbReference type="ARBA" id="ARBA00023239"/>
    </source>
</evidence>
<evidence type="ECO:0000313" key="5">
    <source>
        <dbReference type="Proteomes" id="UP001428774"/>
    </source>
</evidence>
<evidence type="ECO:0000256" key="1">
    <source>
        <dbReference type="ARBA" id="ARBA00005254"/>
    </source>
</evidence>
<dbReference type="GO" id="GO:0016829">
    <property type="term" value="F:lyase activity"/>
    <property type="evidence" value="ECO:0007669"/>
    <property type="project" value="UniProtKB-KW"/>
</dbReference>
<name>A0AAW9SK67_9RHOB</name>
<dbReference type="PANTHER" id="PTHR11941:SF54">
    <property type="entry name" value="ENOYL-COA HYDRATASE, MITOCHONDRIAL"/>
    <property type="match status" value="1"/>
</dbReference>
<dbReference type="PROSITE" id="PS00166">
    <property type="entry name" value="ENOYL_COA_HYDRATASE"/>
    <property type="match status" value="1"/>
</dbReference>
<dbReference type="RefSeq" id="WP_347168160.1">
    <property type="nucleotide sequence ID" value="NZ_JBDNCH010000004.1"/>
</dbReference>
<dbReference type="InterPro" id="IPR001753">
    <property type="entry name" value="Enoyl-CoA_hydra/iso"/>
</dbReference>